<reference evidence="3" key="1">
    <citation type="submission" date="2025-08" db="UniProtKB">
        <authorList>
            <consortium name="RefSeq"/>
        </authorList>
    </citation>
    <scope>IDENTIFICATION</scope>
    <source>
        <tissue evidence="3">Muscle</tissue>
    </source>
</reference>
<dbReference type="GeneID" id="106474049"/>
<proteinExistence type="predicted"/>
<dbReference type="PANTHER" id="PTHR28360">
    <property type="entry name" value="DYNACTIN SUBUNIT 3"/>
    <property type="match status" value="1"/>
</dbReference>
<feature type="coiled-coil region" evidence="1">
    <location>
        <begin position="1"/>
        <end position="28"/>
    </location>
</feature>
<evidence type="ECO:0000313" key="3">
    <source>
        <dbReference type="RefSeq" id="XP_013790188.2"/>
    </source>
</evidence>
<evidence type="ECO:0000256" key="1">
    <source>
        <dbReference type="SAM" id="Coils"/>
    </source>
</evidence>
<dbReference type="Proteomes" id="UP000694941">
    <property type="component" value="Unplaced"/>
</dbReference>
<keyword evidence="2" id="KW-1185">Reference proteome</keyword>
<dbReference type="RefSeq" id="XP_013790188.2">
    <property type="nucleotide sequence ID" value="XM_013934734.2"/>
</dbReference>
<gene>
    <name evidence="3" type="primary">LOC106474049</name>
</gene>
<accession>A0ABM1BWT9</accession>
<keyword evidence="1" id="KW-0175">Coiled coil</keyword>
<name>A0ABM1BWT9_LIMPO</name>
<evidence type="ECO:0000313" key="2">
    <source>
        <dbReference type="Proteomes" id="UP000694941"/>
    </source>
</evidence>
<dbReference type="PANTHER" id="PTHR28360:SF1">
    <property type="entry name" value="DYNACTIN SUBUNIT 3"/>
    <property type="match status" value="1"/>
</dbReference>
<organism evidence="2 3">
    <name type="scientific">Limulus polyphemus</name>
    <name type="common">Atlantic horseshoe crab</name>
    <dbReference type="NCBI Taxonomy" id="6850"/>
    <lineage>
        <taxon>Eukaryota</taxon>
        <taxon>Metazoa</taxon>
        <taxon>Ecdysozoa</taxon>
        <taxon>Arthropoda</taxon>
        <taxon>Chelicerata</taxon>
        <taxon>Merostomata</taxon>
        <taxon>Xiphosura</taxon>
        <taxon>Limulidae</taxon>
        <taxon>Limulus</taxon>
    </lineage>
</organism>
<dbReference type="InterPro" id="IPR009991">
    <property type="entry name" value="DCTN3"/>
</dbReference>
<sequence>MFQQEQTLVCLERRIKKLEDQIHGKNLKRNQGLEQSCIEALTKIQNQLQSAVTGKDKITDAFEKLSELEKFLDPDYADSLTLTEAAKLDIVLEEEELVRHIIDSLQKVEDLKSVLDSEHIKATQLLL</sequence>
<protein>
    <submittedName>
        <fullName evidence="3">Uncharacterized protein LOC106474049</fullName>
    </submittedName>
</protein>
<dbReference type="Pfam" id="PF07426">
    <property type="entry name" value="Dynactin_p22"/>
    <property type="match status" value="1"/>
</dbReference>